<protein>
    <submittedName>
        <fullName evidence="2">Uncharacterized protein</fullName>
    </submittedName>
</protein>
<dbReference type="EMBL" id="JAHXZJ010001119">
    <property type="protein sequence ID" value="KAH0553947.1"/>
    <property type="molecule type" value="Genomic_DNA"/>
</dbReference>
<feature type="compositionally biased region" description="Basic and acidic residues" evidence="1">
    <location>
        <begin position="78"/>
        <end position="88"/>
    </location>
</feature>
<reference evidence="2 3" key="1">
    <citation type="journal article" date="2021" name="J. Hered.">
        <title>A chromosome-level genome assembly of the parasitoid wasp, Cotesia glomerata (Hymenoptera: Braconidae).</title>
        <authorList>
            <person name="Pinto B.J."/>
            <person name="Weis J.J."/>
            <person name="Gamble T."/>
            <person name="Ode P.J."/>
            <person name="Paul R."/>
            <person name="Zaspel J.M."/>
        </authorList>
    </citation>
    <scope>NUCLEOTIDE SEQUENCE [LARGE SCALE GENOMIC DNA]</scope>
    <source>
        <strain evidence="2">CgM1</strain>
    </source>
</reference>
<comment type="caution">
    <text evidence="2">The sequence shown here is derived from an EMBL/GenBank/DDBJ whole genome shotgun (WGS) entry which is preliminary data.</text>
</comment>
<feature type="region of interest" description="Disordered" evidence="1">
    <location>
        <begin position="50"/>
        <end position="88"/>
    </location>
</feature>
<dbReference type="Proteomes" id="UP000826195">
    <property type="component" value="Unassembled WGS sequence"/>
</dbReference>
<proteinExistence type="predicted"/>
<evidence type="ECO:0000256" key="1">
    <source>
        <dbReference type="SAM" id="MobiDB-lite"/>
    </source>
</evidence>
<sequence length="88" mass="9874">MYGLVNDRERNRQATCQTPIVSLSTVKTSGDYELLFHALVFESSWAITGSMPSSLSMNKRDRSNPKESEKLLSVTASPEDRKYRSCAV</sequence>
<dbReference type="AlphaFoldDB" id="A0AAV7ILB9"/>
<gene>
    <name evidence="2" type="ORF">KQX54_006193</name>
</gene>
<evidence type="ECO:0000313" key="3">
    <source>
        <dbReference type="Proteomes" id="UP000826195"/>
    </source>
</evidence>
<name>A0AAV7ILB9_COTGL</name>
<evidence type="ECO:0000313" key="2">
    <source>
        <dbReference type="EMBL" id="KAH0553947.1"/>
    </source>
</evidence>
<accession>A0AAV7ILB9</accession>
<feature type="compositionally biased region" description="Basic and acidic residues" evidence="1">
    <location>
        <begin position="58"/>
        <end position="70"/>
    </location>
</feature>
<keyword evidence="3" id="KW-1185">Reference proteome</keyword>
<organism evidence="2 3">
    <name type="scientific">Cotesia glomerata</name>
    <name type="common">Lepidopteran parasitic wasp</name>
    <name type="synonym">Apanteles glomeratus</name>
    <dbReference type="NCBI Taxonomy" id="32391"/>
    <lineage>
        <taxon>Eukaryota</taxon>
        <taxon>Metazoa</taxon>
        <taxon>Ecdysozoa</taxon>
        <taxon>Arthropoda</taxon>
        <taxon>Hexapoda</taxon>
        <taxon>Insecta</taxon>
        <taxon>Pterygota</taxon>
        <taxon>Neoptera</taxon>
        <taxon>Endopterygota</taxon>
        <taxon>Hymenoptera</taxon>
        <taxon>Apocrita</taxon>
        <taxon>Ichneumonoidea</taxon>
        <taxon>Braconidae</taxon>
        <taxon>Microgastrinae</taxon>
        <taxon>Cotesia</taxon>
    </lineage>
</organism>